<keyword evidence="1" id="KW-0175">Coiled coil</keyword>
<accession>S8EW30</accession>
<reference evidence="3 4" key="1">
    <citation type="journal article" date="2012" name="Science">
        <title>The Paleozoic origin of enzymatic lignin decomposition reconstructed from 31 fungal genomes.</title>
        <authorList>
            <person name="Floudas D."/>
            <person name="Binder M."/>
            <person name="Riley R."/>
            <person name="Barry K."/>
            <person name="Blanchette R.A."/>
            <person name="Henrissat B."/>
            <person name="Martinez A.T."/>
            <person name="Otillar R."/>
            <person name="Spatafora J.W."/>
            <person name="Yadav J.S."/>
            <person name="Aerts A."/>
            <person name="Benoit I."/>
            <person name="Boyd A."/>
            <person name="Carlson A."/>
            <person name="Copeland A."/>
            <person name="Coutinho P.M."/>
            <person name="de Vries R.P."/>
            <person name="Ferreira P."/>
            <person name="Findley K."/>
            <person name="Foster B."/>
            <person name="Gaskell J."/>
            <person name="Glotzer D."/>
            <person name="Gorecki P."/>
            <person name="Heitman J."/>
            <person name="Hesse C."/>
            <person name="Hori C."/>
            <person name="Igarashi K."/>
            <person name="Jurgens J.A."/>
            <person name="Kallen N."/>
            <person name="Kersten P."/>
            <person name="Kohler A."/>
            <person name="Kuees U."/>
            <person name="Kumar T.K.A."/>
            <person name="Kuo A."/>
            <person name="LaButti K."/>
            <person name="Larrondo L.F."/>
            <person name="Lindquist E."/>
            <person name="Ling A."/>
            <person name="Lombard V."/>
            <person name="Lucas S."/>
            <person name="Lundell T."/>
            <person name="Martin R."/>
            <person name="McLaughlin D.J."/>
            <person name="Morgenstern I."/>
            <person name="Morin E."/>
            <person name="Murat C."/>
            <person name="Nagy L.G."/>
            <person name="Nolan M."/>
            <person name="Ohm R.A."/>
            <person name="Patyshakuliyeva A."/>
            <person name="Rokas A."/>
            <person name="Ruiz-Duenas F.J."/>
            <person name="Sabat G."/>
            <person name="Salamov A."/>
            <person name="Samejima M."/>
            <person name="Schmutz J."/>
            <person name="Slot J.C."/>
            <person name="St John F."/>
            <person name="Stenlid J."/>
            <person name="Sun H."/>
            <person name="Sun S."/>
            <person name="Syed K."/>
            <person name="Tsang A."/>
            <person name="Wiebenga A."/>
            <person name="Young D."/>
            <person name="Pisabarro A."/>
            <person name="Eastwood D.C."/>
            <person name="Martin F."/>
            <person name="Cullen D."/>
            <person name="Grigoriev I.V."/>
            <person name="Hibbett D.S."/>
        </authorList>
    </citation>
    <scope>NUCLEOTIDE SEQUENCE</scope>
    <source>
        <strain evidence="4">FP-58527</strain>
    </source>
</reference>
<evidence type="ECO:0000313" key="3">
    <source>
        <dbReference type="EMBL" id="EPS93835.1"/>
    </source>
</evidence>
<feature type="compositionally biased region" description="Basic and acidic residues" evidence="2">
    <location>
        <begin position="24"/>
        <end position="33"/>
    </location>
</feature>
<dbReference type="Proteomes" id="UP000015241">
    <property type="component" value="Unassembled WGS sequence"/>
</dbReference>
<feature type="region of interest" description="Disordered" evidence="2">
    <location>
        <begin position="250"/>
        <end position="272"/>
    </location>
</feature>
<proteinExistence type="predicted"/>
<gene>
    <name evidence="3" type="ORF">FOMPIDRAFT_1055613</name>
</gene>
<feature type="region of interest" description="Disordered" evidence="2">
    <location>
        <begin position="193"/>
        <end position="222"/>
    </location>
</feature>
<evidence type="ECO:0000256" key="2">
    <source>
        <dbReference type="SAM" id="MobiDB-lite"/>
    </source>
</evidence>
<dbReference type="AlphaFoldDB" id="S8EW30"/>
<dbReference type="EMBL" id="KE504254">
    <property type="protein sequence ID" value="EPS93835.1"/>
    <property type="molecule type" value="Genomic_DNA"/>
</dbReference>
<organism evidence="3 4">
    <name type="scientific">Fomitopsis schrenkii</name>
    <name type="common">Brown rot fungus</name>
    <dbReference type="NCBI Taxonomy" id="2126942"/>
    <lineage>
        <taxon>Eukaryota</taxon>
        <taxon>Fungi</taxon>
        <taxon>Dikarya</taxon>
        <taxon>Basidiomycota</taxon>
        <taxon>Agaricomycotina</taxon>
        <taxon>Agaricomycetes</taxon>
        <taxon>Polyporales</taxon>
        <taxon>Fomitopsis</taxon>
    </lineage>
</organism>
<sequence>MLPFSASYPRNRQQAASMGSGPSKPEEKLRELEERVRDQERFMMMMILRGVVENIGHDGRRNTRDDTERREAAAAREEVLIRELKESVKAAEEAKRRCEEIRKEAEEKVATAQTGERNARAALEEAEQELRAANEAREEAERNLRNGIRPIIIPTQEQWEATKRNLPAPPARLLLPLLLKHPPPHLLTPPLLPQRPLSPAHLPTPVPLHRSRTAPAPTSRPDSPLAIAHILLQRRPLPAPPPSQRLTHGLFIPAAPKENGARRQISGTRTPS</sequence>
<dbReference type="HOGENOM" id="CLU_1023206_0_0_1"/>
<dbReference type="InParanoid" id="S8EW30"/>
<feature type="compositionally biased region" description="Polar residues" evidence="2">
    <location>
        <begin position="8"/>
        <end position="17"/>
    </location>
</feature>
<dbReference type="STRING" id="743788.S8EW30"/>
<evidence type="ECO:0000256" key="1">
    <source>
        <dbReference type="SAM" id="Coils"/>
    </source>
</evidence>
<feature type="coiled-coil region" evidence="1">
    <location>
        <begin position="74"/>
        <end position="146"/>
    </location>
</feature>
<keyword evidence="4" id="KW-1185">Reference proteome</keyword>
<evidence type="ECO:0000313" key="4">
    <source>
        <dbReference type="Proteomes" id="UP000015241"/>
    </source>
</evidence>
<protein>
    <submittedName>
        <fullName evidence="3">Uncharacterized protein</fullName>
    </submittedName>
</protein>
<name>S8EW30_FOMSC</name>
<feature type="region of interest" description="Disordered" evidence="2">
    <location>
        <begin position="1"/>
        <end position="33"/>
    </location>
</feature>